<evidence type="ECO:0000313" key="2">
    <source>
        <dbReference type="EMBL" id="GGZ70877.1"/>
    </source>
</evidence>
<name>A0ABQ3C6W0_9GAMM</name>
<accession>A0ABQ3C6W0</accession>
<evidence type="ECO:0000256" key="1">
    <source>
        <dbReference type="SAM" id="Phobius"/>
    </source>
</evidence>
<keyword evidence="3" id="KW-1185">Reference proteome</keyword>
<evidence type="ECO:0000313" key="3">
    <source>
        <dbReference type="Proteomes" id="UP000643403"/>
    </source>
</evidence>
<feature type="transmembrane region" description="Helical" evidence="1">
    <location>
        <begin position="181"/>
        <end position="200"/>
    </location>
</feature>
<protein>
    <recommendedName>
        <fullName evidence="4">General secretion pathway protein L</fullName>
    </recommendedName>
</protein>
<sequence length="335" mass="36733">MLDGGRGAPIWIIARGFCAYTVIDAQGVPASRRKGFAALALQRWSPFPDLGHHIEWVGARAMVWAWSIAQVRELPDARVAPLPKKAWPESIFRGQVLDDGICLVADDEGVEGRVWRQGLLAASQWWPETPDLAEWNTFLRGVGQPATRSVPVVQHEVLSSQPWTRQRLDSLNTITGQHRTFLQAGALALAVALLAIPLASSLRIMTKTIMLDRVIAREAAASANLLEAREATERDLAVVDDLLELRPPARQLELMAAVIGAVPGSDWRLLEWTMQDSRTLRVLMQVPNPDPTAIVKALESSRLLSNVSVDLGRAQNEVTIKATVGRARAEQVAAP</sequence>
<evidence type="ECO:0008006" key="4">
    <source>
        <dbReference type="Google" id="ProtNLM"/>
    </source>
</evidence>
<keyword evidence="1" id="KW-1133">Transmembrane helix</keyword>
<comment type="caution">
    <text evidence="2">The sequence shown here is derived from an EMBL/GenBank/DDBJ whole genome shotgun (WGS) entry which is preliminary data.</text>
</comment>
<dbReference type="Proteomes" id="UP000643403">
    <property type="component" value="Unassembled WGS sequence"/>
</dbReference>
<reference evidence="3" key="1">
    <citation type="journal article" date="2019" name="Int. J. Syst. Evol. Microbiol.">
        <title>The Global Catalogue of Microorganisms (GCM) 10K type strain sequencing project: providing services to taxonomists for standard genome sequencing and annotation.</title>
        <authorList>
            <consortium name="The Broad Institute Genomics Platform"/>
            <consortium name="The Broad Institute Genome Sequencing Center for Infectious Disease"/>
            <person name="Wu L."/>
            <person name="Ma J."/>
        </authorList>
    </citation>
    <scope>NUCLEOTIDE SEQUENCE [LARGE SCALE GENOMIC DNA]</scope>
    <source>
        <strain evidence="3">KCTC 22558</strain>
    </source>
</reference>
<organism evidence="2 3">
    <name type="scientific">Cognatilysobacter xinjiangensis</name>
    <dbReference type="NCBI Taxonomy" id="546892"/>
    <lineage>
        <taxon>Bacteria</taxon>
        <taxon>Pseudomonadati</taxon>
        <taxon>Pseudomonadota</taxon>
        <taxon>Gammaproteobacteria</taxon>
        <taxon>Lysobacterales</taxon>
        <taxon>Lysobacteraceae</taxon>
        <taxon>Cognatilysobacter</taxon>
    </lineage>
</organism>
<keyword evidence="1" id="KW-0472">Membrane</keyword>
<dbReference type="EMBL" id="BMXY01000004">
    <property type="protein sequence ID" value="GGZ70877.1"/>
    <property type="molecule type" value="Genomic_DNA"/>
</dbReference>
<proteinExistence type="predicted"/>
<gene>
    <name evidence="2" type="ORF">GCM10008101_26550</name>
</gene>
<keyword evidence="1" id="KW-0812">Transmembrane</keyword>